<organism evidence="2 3">
    <name type="scientific">Antrodiella citrinella</name>
    <dbReference type="NCBI Taxonomy" id="2447956"/>
    <lineage>
        <taxon>Eukaryota</taxon>
        <taxon>Fungi</taxon>
        <taxon>Dikarya</taxon>
        <taxon>Basidiomycota</taxon>
        <taxon>Agaricomycotina</taxon>
        <taxon>Agaricomycetes</taxon>
        <taxon>Polyporales</taxon>
        <taxon>Steccherinaceae</taxon>
        <taxon>Antrodiella</taxon>
    </lineage>
</organism>
<reference evidence="2 3" key="1">
    <citation type="submission" date="2019-02" db="EMBL/GenBank/DDBJ databases">
        <title>Genome sequencing of the rare red list fungi Antrodiella citrinella (Flaviporus citrinellus).</title>
        <authorList>
            <person name="Buettner E."/>
            <person name="Kellner H."/>
        </authorList>
    </citation>
    <scope>NUCLEOTIDE SEQUENCE [LARGE SCALE GENOMIC DNA]</scope>
    <source>
        <strain evidence="2 3">DSM 108506</strain>
    </source>
</reference>
<proteinExistence type="predicted"/>
<gene>
    <name evidence="2" type="ORF">EUX98_g7673</name>
</gene>
<sequence>MSSSSDARKIVIIGGGIIGCTTAYYLTEHPEFDPSNTTITIVEASANGAARGASGKAGGLIAKWAYPKPLVNLSYPEHVRLAEKHNGVERWGWRFIGCGNWEGRGEYYEGGKEESSLSSKRKSLEKTVGLGADWKRRTRKDIGLPDDLTWVREELTDSYSSMAPQDHTAQVQPYLFTTSMLQLAQEKGVQYVTGKVTNINIEQQSVTGVTYTDPVSTKSTTISATHIILAAGPWSTTLIPSLPINATRAHSIVVRADPSVTISPYVLFTEVTFPSESPFGSQSPSPEIYVRPKNEVYCCGTGDNVPLPETVDEVGVDEAICDTLWQYVAGFSNELRGAKIETKQACYLPTVSAGGDPIVGEATSIAKGLIIATGHTCWGISNAPGTAKAISELILDGKIQCADLDSLSPERLL</sequence>
<dbReference type="Proteomes" id="UP000308730">
    <property type="component" value="Unassembled WGS sequence"/>
</dbReference>
<keyword evidence="3" id="KW-1185">Reference proteome</keyword>
<dbReference type="OrthoDB" id="498204at2759"/>
<dbReference type="Gene3D" id="3.50.50.60">
    <property type="entry name" value="FAD/NAD(P)-binding domain"/>
    <property type="match status" value="1"/>
</dbReference>
<dbReference type="GO" id="GO:0005770">
    <property type="term" value="C:late endosome"/>
    <property type="evidence" value="ECO:0007669"/>
    <property type="project" value="TreeGrafter"/>
</dbReference>
<accession>A0A4S4MMM4</accession>
<dbReference type="Pfam" id="PF01266">
    <property type="entry name" value="DAO"/>
    <property type="match status" value="1"/>
</dbReference>
<dbReference type="GO" id="GO:0042147">
    <property type="term" value="P:retrograde transport, endosome to Golgi"/>
    <property type="evidence" value="ECO:0007669"/>
    <property type="project" value="TreeGrafter"/>
</dbReference>
<evidence type="ECO:0000259" key="1">
    <source>
        <dbReference type="Pfam" id="PF01266"/>
    </source>
</evidence>
<dbReference type="GO" id="GO:0005829">
    <property type="term" value="C:cytosol"/>
    <property type="evidence" value="ECO:0007669"/>
    <property type="project" value="GOC"/>
</dbReference>
<dbReference type="PANTHER" id="PTHR13847">
    <property type="entry name" value="SARCOSINE DEHYDROGENASE-RELATED"/>
    <property type="match status" value="1"/>
</dbReference>
<dbReference type="InterPro" id="IPR036188">
    <property type="entry name" value="FAD/NAD-bd_sf"/>
</dbReference>
<dbReference type="AlphaFoldDB" id="A0A4S4MMM4"/>
<protein>
    <recommendedName>
        <fullName evidence="1">FAD dependent oxidoreductase domain-containing protein</fullName>
    </recommendedName>
</protein>
<name>A0A4S4MMM4_9APHY</name>
<dbReference type="InterPro" id="IPR006076">
    <property type="entry name" value="FAD-dep_OxRdtase"/>
</dbReference>
<evidence type="ECO:0000313" key="2">
    <source>
        <dbReference type="EMBL" id="THH26517.1"/>
    </source>
</evidence>
<feature type="domain" description="FAD dependent oxidoreductase" evidence="1">
    <location>
        <begin position="9"/>
        <end position="393"/>
    </location>
</feature>
<evidence type="ECO:0000313" key="3">
    <source>
        <dbReference type="Proteomes" id="UP000308730"/>
    </source>
</evidence>
<dbReference type="PANTHER" id="PTHR13847:SF150">
    <property type="entry name" value="OXIDOREDUCTASE TDA3-RELATED"/>
    <property type="match status" value="1"/>
</dbReference>
<dbReference type="Gene3D" id="3.30.9.10">
    <property type="entry name" value="D-Amino Acid Oxidase, subunit A, domain 2"/>
    <property type="match status" value="1"/>
</dbReference>
<dbReference type="SUPFAM" id="SSF51905">
    <property type="entry name" value="FAD/NAD(P)-binding domain"/>
    <property type="match status" value="1"/>
</dbReference>
<comment type="caution">
    <text evidence="2">The sequence shown here is derived from an EMBL/GenBank/DDBJ whole genome shotgun (WGS) entry which is preliminary data.</text>
</comment>
<dbReference type="EMBL" id="SGPM01000339">
    <property type="protein sequence ID" value="THH26517.1"/>
    <property type="molecule type" value="Genomic_DNA"/>
</dbReference>